<proteinExistence type="predicted"/>
<dbReference type="OrthoDB" id="447497at2759"/>
<dbReference type="EMBL" id="CAMXCT030006578">
    <property type="protein sequence ID" value="CAL4803631.1"/>
    <property type="molecule type" value="Genomic_DNA"/>
</dbReference>
<gene>
    <name evidence="1" type="ORF">C1SCF055_LOCUS41071</name>
</gene>
<protein>
    <submittedName>
        <fullName evidence="2">Multicopper oxidase mco</fullName>
    </submittedName>
</protein>
<dbReference type="AlphaFoldDB" id="A0A9P1GLN8"/>
<evidence type="ECO:0000313" key="2">
    <source>
        <dbReference type="EMBL" id="CAL4803631.1"/>
    </source>
</evidence>
<keyword evidence="3" id="KW-1185">Reference proteome</keyword>
<evidence type="ECO:0000313" key="3">
    <source>
        <dbReference type="Proteomes" id="UP001152797"/>
    </source>
</evidence>
<reference evidence="2 3" key="2">
    <citation type="submission" date="2024-05" db="EMBL/GenBank/DDBJ databases">
        <authorList>
            <person name="Chen Y."/>
            <person name="Shah S."/>
            <person name="Dougan E. K."/>
            <person name="Thang M."/>
            <person name="Chan C."/>
        </authorList>
    </citation>
    <scope>NUCLEOTIDE SEQUENCE [LARGE SCALE GENOMIC DNA]</scope>
</reference>
<reference evidence="1" key="1">
    <citation type="submission" date="2022-10" db="EMBL/GenBank/DDBJ databases">
        <authorList>
            <person name="Chen Y."/>
            <person name="Dougan E. K."/>
            <person name="Chan C."/>
            <person name="Rhodes N."/>
            <person name="Thang M."/>
        </authorList>
    </citation>
    <scope>NUCLEOTIDE SEQUENCE</scope>
</reference>
<comment type="caution">
    <text evidence="1">The sequence shown here is derived from an EMBL/GenBank/DDBJ whole genome shotgun (WGS) entry which is preliminary data.</text>
</comment>
<organism evidence="1">
    <name type="scientific">Cladocopium goreaui</name>
    <dbReference type="NCBI Taxonomy" id="2562237"/>
    <lineage>
        <taxon>Eukaryota</taxon>
        <taxon>Sar</taxon>
        <taxon>Alveolata</taxon>
        <taxon>Dinophyceae</taxon>
        <taxon>Suessiales</taxon>
        <taxon>Symbiodiniaceae</taxon>
        <taxon>Cladocopium</taxon>
    </lineage>
</organism>
<dbReference type="EMBL" id="CAMXCT010006578">
    <property type="protein sequence ID" value="CAI4016319.1"/>
    <property type="molecule type" value="Genomic_DNA"/>
</dbReference>
<name>A0A9P1GLN8_9DINO</name>
<sequence>MESWIGLPQDASETLKDATNNFILSKATDEDRDVKERFDQQLQRAHAAAEDLLTESQVSGSPAPWQVPEGYGYHLQLLRELRILEDQVQFGYEMREVEEQAEVAAQALSEHVMSLKLWDEPADAAADASTAMGETDSFFRSTTGNFRDTVSGFRDTGLTFRSNCSFETDAKADASPKEDMLEIILAEHNNLPENMRKELEEFEADLEFRRNAEERHIGLLSVMQKTSTFRHDPDFRTEAWTES</sequence>
<accession>A0A9P1GLN8</accession>
<dbReference type="EMBL" id="CAMXCT020006578">
    <property type="protein sequence ID" value="CAL1169694.1"/>
    <property type="molecule type" value="Genomic_DNA"/>
</dbReference>
<evidence type="ECO:0000313" key="1">
    <source>
        <dbReference type="EMBL" id="CAI4016319.1"/>
    </source>
</evidence>
<dbReference type="Proteomes" id="UP001152797">
    <property type="component" value="Unassembled WGS sequence"/>
</dbReference>